<dbReference type="PROSITE" id="PS50887">
    <property type="entry name" value="GGDEF"/>
    <property type="match status" value="1"/>
</dbReference>
<proteinExistence type="predicted"/>
<feature type="transmembrane region" description="Helical" evidence="1">
    <location>
        <begin position="54"/>
        <end position="73"/>
    </location>
</feature>
<dbReference type="InterPro" id="IPR029787">
    <property type="entry name" value="Nucleotide_cyclase"/>
</dbReference>
<keyword evidence="1" id="KW-1133">Transmembrane helix</keyword>
<evidence type="ECO:0000256" key="1">
    <source>
        <dbReference type="SAM" id="Phobius"/>
    </source>
</evidence>
<dbReference type="InterPro" id="IPR043128">
    <property type="entry name" value="Rev_trsase/Diguanyl_cyclase"/>
</dbReference>
<dbReference type="InterPro" id="IPR000160">
    <property type="entry name" value="GGDEF_dom"/>
</dbReference>
<dbReference type="EMBL" id="LDTZ01000024">
    <property type="protein sequence ID" value="KNA89506.1"/>
    <property type="molecule type" value="Genomic_DNA"/>
</dbReference>
<dbReference type="PANTHER" id="PTHR45138">
    <property type="entry name" value="REGULATORY COMPONENTS OF SENSORY TRANSDUCTION SYSTEM"/>
    <property type="match status" value="1"/>
</dbReference>
<sequence length="353" mass="37551">MAPDGYDAVVASIKSSGMGALVRGCVGMSVVLVAIGAMLLLAVDGGPDTTIARAVLVADNVIALIIGISWLIAPSWPSRRGSLIRVYAMCMLYGLSLFVIGMPLVGLVGSCAYAALAAYVSLFHSVRHLAVILVVAGVFISVLYALVVVDHHAMLGLFICMIAAVTIVTVPFGQQVAVLVLRDDAAESDHDPLTRALNRRGLERRFDLLIRDLSTEVERRAIFIAIDLDNFKRINDTFGHGTGDRILCDVVRAIGDVVSPRALVARTGGEEFAVVCPQPSLTRVEQIGDLIRQAIAQSSPQYDVRASVGLCLVTLWPTSTVSSSADVLCAALSSSDAAMYRAKRAGGDRVEWT</sequence>
<evidence type="ECO:0000313" key="3">
    <source>
        <dbReference type="EMBL" id="KNA89506.1"/>
    </source>
</evidence>
<feature type="transmembrane region" description="Helical" evidence="1">
    <location>
        <begin position="20"/>
        <end position="42"/>
    </location>
</feature>
<dbReference type="SMART" id="SM00267">
    <property type="entry name" value="GGDEF"/>
    <property type="match status" value="1"/>
</dbReference>
<evidence type="ECO:0000259" key="2">
    <source>
        <dbReference type="PROSITE" id="PS50887"/>
    </source>
</evidence>
<dbReference type="InterPro" id="IPR050469">
    <property type="entry name" value="Diguanylate_Cyclase"/>
</dbReference>
<dbReference type="PANTHER" id="PTHR45138:SF9">
    <property type="entry name" value="DIGUANYLATE CYCLASE DGCM-RELATED"/>
    <property type="match status" value="1"/>
</dbReference>
<dbReference type="CDD" id="cd01949">
    <property type="entry name" value="GGDEF"/>
    <property type="match status" value="1"/>
</dbReference>
<reference evidence="3 4" key="1">
    <citation type="submission" date="2015-05" db="EMBL/GenBank/DDBJ databases">
        <title>Draft genome sequence of the bacterium Gordonia jacobaea a new member of the Gordonia genus.</title>
        <authorList>
            <person name="Jimenez-Galisteo G."/>
            <person name="Dominguez A."/>
            <person name="Munoz E."/>
            <person name="Vinas M."/>
        </authorList>
    </citation>
    <scope>NUCLEOTIDE SEQUENCE [LARGE SCALE GENOMIC DNA]</scope>
    <source>
        <strain evidence="4">mv1</strain>
    </source>
</reference>
<dbReference type="NCBIfam" id="TIGR00254">
    <property type="entry name" value="GGDEF"/>
    <property type="match status" value="1"/>
</dbReference>
<keyword evidence="1" id="KW-0472">Membrane</keyword>
<comment type="caution">
    <text evidence="3">The sequence shown here is derived from an EMBL/GenBank/DDBJ whole genome shotgun (WGS) entry which is preliminary data.</text>
</comment>
<feature type="transmembrane region" description="Helical" evidence="1">
    <location>
        <begin position="153"/>
        <end position="172"/>
    </location>
</feature>
<gene>
    <name evidence="3" type="ORF">ABW18_20160</name>
</gene>
<name>A0ABR5I763_9ACTN</name>
<dbReference type="Proteomes" id="UP000037247">
    <property type="component" value="Unassembled WGS sequence"/>
</dbReference>
<feature type="transmembrane region" description="Helical" evidence="1">
    <location>
        <begin position="93"/>
        <end position="116"/>
    </location>
</feature>
<evidence type="ECO:0000313" key="4">
    <source>
        <dbReference type="Proteomes" id="UP000037247"/>
    </source>
</evidence>
<keyword evidence="1" id="KW-0812">Transmembrane</keyword>
<accession>A0ABR5I763</accession>
<protein>
    <recommendedName>
        <fullName evidence="2">GGDEF domain-containing protein</fullName>
    </recommendedName>
</protein>
<feature type="domain" description="GGDEF" evidence="2">
    <location>
        <begin position="219"/>
        <end position="353"/>
    </location>
</feature>
<keyword evidence="4" id="KW-1185">Reference proteome</keyword>
<dbReference type="Gene3D" id="3.30.70.270">
    <property type="match status" value="1"/>
</dbReference>
<organism evidence="3 4">
    <name type="scientific">Gordonia jacobaea</name>
    <dbReference type="NCBI Taxonomy" id="122202"/>
    <lineage>
        <taxon>Bacteria</taxon>
        <taxon>Bacillati</taxon>
        <taxon>Actinomycetota</taxon>
        <taxon>Actinomycetes</taxon>
        <taxon>Mycobacteriales</taxon>
        <taxon>Gordoniaceae</taxon>
        <taxon>Gordonia</taxon>
    </lineage>
</organism>
<dbReference type="Pfam" id="PF00990">
    <property type="entry name" value="GGDEF"/>
    <property type="match status" value="1"/>
</dbReference>
<dbReference type="SUPFAM" id="SSF55073">
    <property type="entry name" value="Nucleotide cyclase"/>
    <property type="match status" value="1"/>
</dbReference>
<feature type="transmembrane region" description="Helical" evidence="1">
    <location>
        <begin position="128"/>
        <end position="147"/>
    </location>
</feature>